<sequence length="132" mass="14675">MIPAYFGVAGLSAVGILALDGYFAYQYIRYLFDRVIETNETVTDMKAVDMFVTVARWGLGSCFFATLIWITFIAQQVIAAMNHENGVSAYAGLYIVFDVCSFLAGLCLVALKVLLVSRFRKLKIPATRKALR</sequence>
<keyword evidence="1" id="KW-1133">Transmembrane helix</keyword>
<keyword evidence="1" id="KW-0812">Transmembrane</keyword>
<reference evidence="2 3" key="1">
    <citation type="submission" date="2016-07" db="EMBL/GenBank/DDBJ databases">
        <title>Pervasive Adenine N6-methylation of Active Genes in Fungi.</title>
        <authorList>
            <consortium name="DOE Joint Genome Institute"/>
            <person name="Mondo S.J."/>
            <person name="Dannebaum R.O."/>
            <person name="Kuo R.C."/>
            <person name="Labutti K."/>
            <person name="Haridas S."/>
            <person name="Kuo A."/>
            <person name="Salamov A."/>
            <person name="Ahrendt S.R."/>
            <person name="Lipzen A."/>
            <person name="Sullivan W."/>
            <person name="Andreopoulos W.B."/>
            <person name="Clum A."/>
            <person name="Lindquist E."/>
            <person name="Daum C."/>
            <person name="Ramamoorthy G.K."/>
            <person name="Gryganskyi A."/>
            <person name="Culley D."/>
            <person name="Magnuson J.K."/>
            <person name="James T.Y."/>
            <person name="O'Malley M.A."/>
            <person name="Stajich J.E."/>
            <person name="Spatafora J.W."/>
            <person name="Visel A."/>
            <person name="Grigoriev I.V."/>
        </authorList>
    </citation>
    <scope>NUCLEOTIDE SEQUENCE [LARGE SCALE GENOMIC DNA]</scope>
    <source>
        <strain evidence="2 3">JEL800</strain>
    </source>
</reference>
<feature type="transmembrane region" description="Helical" evidence="1">
    <location>
        <begin position="90"/>
        <end position="115"/>
    </location>
</feature>
<organism evidence="2 3">
    <name type="scientific">Rhizoclosmatium globosum</name>
    <dbReference type="NCBI Taxonomy" id="329046"/>
    <lineage>
        <taxon>Eukaryota</taxon>
        <taxon>Fungi</taxon>
        <taxon>Fungi incertae sedis</taxon>
        <taxon>Chytridiomycota</taxon>
        <taxon>Chytridiomycota incertae sedis</taxon>
        <taxon>Chytridiomycetes</taxon>
        <taxon>Chytridiales</taxon>
        <taxon>Chytriomycetaceae</taxon>
        <taxon>Rhizoclosmatium</taxon>
    </lineage>
</organism>
<gene>
    <name evidence="2" type="ORF">BCR33DRAFT_781245</name>
</gene>
<name>A0A1Y2CU23_9FUNG</name>
<proteinExistence type="predicted"/>
<dbReference type="EMBL" id="MCGO01000007">
    <property type="protein sequence ID" value="ORY50539.1"/>
    <property type="molecule type" value="Genomic_DNA"/>
</dbReference>
<feature type="transmembrane region" description="Helical" evidence="1">
    <location>
        <begin position="54"/>
        <end position="78"/>
    </location>
</feature>
<evidence type="ECO:0000313" key="2">
    <source>
        <dbReference type="EMBL" id="ORY50539.1"/>
    </source>
</evidence>
<feature type="transmembrane region" description="Helical" evidence="1">
    <location>
        <begin position="6"/>
        <end position="25"/>
    </location>
</feature>
<evidence type="ECO:0000256" key="1">
    <source>
        <dbReference type="SAM" id="Phobius"/>
    </source>
</evidence>
<keyword evidence="3" id="KW-1185">Reference proteome</keyword>
<evidence type="ECO:0000313" key="3">
    <source>
        <dbReference type="Proteomes" id="UP000193642"/>
    </source>
</evidence>
<keyword evidence="1" id="KW-0472">Membrane</keyword>
<accession>A0A1Y2CU23</accession>
<dbReference type="Proteomes" id="UP000193642">
    <property type="component" value="Unassembled WGS sequence"/>
</dbReference>
<dbReference type="AlphaFoldDB" id="A0A1Y2CU23"/>
<comment type="caution">
    <text evidence="2">The sequence shown here is derived from an EMBL/GenBank/DDBJ whole genome shotgun (WGS) entry which is preliminary data.</text>
</comment>
<protein>
    <submittedName>
        <fullName evidence="2">Uncharacterized protein</fullName>
    </submittedName>
</protein>